<proteinExistence type="predicted"/>
<accession>A0AAW0A0A4</accession>
<evidence type="ECO:0000256" key="1">
    <source>
        <dbReference type="SAM" id="MobiDB-lite"/>
    </source>
</evidence>
<feature type="region of interest" description="Disordered" evidence="1">
    <location>
        <begin position="113"/>
        <end position="156"/>
    </location>
</feature>
<feature type="compositionally biased region" description="Gly residues" evidence="1">
    <location>
        <begin position="52"/>
        <end position="72"/>
    </location>
</feature>
<evidence type="ECO:0000313" key="2">
    <source>
        <dbReference type="EMBL" id="KAK6996765.1"/>
    </source>
</evidence>
<protein>
    <submittedName>
        <fullName evidence="2">Uncharacterized protein</fullName>
    </submittedName>
</protein>
<feature type="region of interest" description="Disordered" evidence="1">
    <location>
        <begin position="47"/>
        <end position="78"/>
    </location>
</feature>
<dbReference type="EMBL" id="JAWWNJ010000096">
    <property type="protein sequence ID" value="KAK6996765.1"/>
    <property type="molecule type" value="Genomic_DNA"/>
</dbReference>
<keyword evidence="3" id="KW-1185">Reference proteome</keyword>
<dbReference type="AlphaFoldDB" id="A0AAW0A0A4"/>
<gene>
    <name evidence="2" type="ORF">R3P38DRAFT_2799628</name>
</gene>
<dbReference type="Proteomes" id="UP001362999">
    <property type="component" value="Unassembled WGS sequence"/>
</dbReference>
<name>A0AAW0A0A4_9AGAR</name>
<comment type="caution">
    <text evidence="2">The sequence shown here is derived from an EMBL/GenBank/DDBJ whole genome shotgun (WGS) entry which is preliminary data.</text>
</comment>
<evidence type="ECO:0000313" key="3">
    <source>
        <dbReference type="Proteomes" id="UP001362999"/>
    </source>
</evidence>
<reference evidence="2 3" key="1">
    <citation type="journal article" date="2024" name="J Genomics">
        <title>Draft genome sequencing and assembly of Favolaschia claudopus CIRM-BRFM 2984 isolated from oak limbs.</title>
        <authorList>
            <person name="Navarro D."/>
            <person name="Drula E."/>
            <person name="Chaduli D."/>
            <person name="Cazenave R."/>
            <person name="Ahrendt S."/>
            <person name="Wang J."/>
            <person name="Lipzen A."/>
            <person name="Daum C."/>
            <person name="Barry K."/>
            <person name="Grigoriev I.V."/>
            <person name="Favel A."/>
            <person name="Rosso M.N."/>
            <person name="Martin F."/>
        </authorList>
    </citation>
    <scope>NUCLEOTIDE SEQUENCE [LARGE SCALE GENOMIC DNA]</scope>
    <source>
        <strain evidence="2 3">CIRM-BRFM 2984</strain>
    </source>
</reference>
<sequence>MDPIGRLSAVVRGPKSPRVAEGGAAEVARRRLRTRSLQHREGGVAVPRRLRGGLGGGVGGGVGGGFGGGPRGGYQEQDNRGSLRWRCGRRHAQMCICRQAAIRDPILSTETFKSEKVAEGSADSGGGRKEETNEGGKTGLEVKGGQYKPRARAGGGDGEVWRRLYYWRQLVVNGTDALCMALFSGGVNCSAAWLTSVEAEAGGGYSERTRARHGKVRQAKSPARY</sequence>
<feature type="region of interest" description="Disordered" evidence="1">
    <location>
        <begin position="1"/>
        <end position="26"/>
    </location>
</feature>
<organism evidence="2 3">
    <name type="scientific">Favolaschia claudopus</name>
    <dbReference type="NCBI Taxonomy" id="2862362"/>
    <lineage>
        <taxon>Eukaryota</taxon>
        <taxon>Fungi</taxon>
        <taxon>Dikarya</taxon>
        <taxon>Basidiomycota</taxon>
        <taxon>Agaricomycotina</taxon>
        <taxon>Agaricomycetes</taxon>
        <taxon>Agaricomycetidae</taxon>
        <taxon>Agaricales</taxon>
        <taxon>Marasmiineae</taxon>
        <taxon>Mycenaceae</taxon>
        <taxon>Favolaschia</taxon>
    </lineage>
</organism>